<dbReference type="WBParaSite" id="HPLM_0000119901-mRNA-1">
    <property type="protein sequence ID" value="HPLM_0000119901-mRNA-1"/>
    <property type="gene ID" value="HPLM_0000119901"/>
</dbReference>
<sequence length="64" mass="7573">LKERTEQYFGEWICCSQCCYRVTIFEWAITGLFTLSQIIALPWSRISPTFSFTIESCECGKFFR</sequence>
<proteinExistence type="predicted"/>
<evidence type="ECO:0000313" key="1">
    <source>
        <dbReference type="WBParaSite" id="HPLM_0000119901-mRNA-1"/>
    </source>
</evidence>
<name>A0A0N4VV79_HAEPC</name>
<reference evidence="1" key="1">
    <citation type="submission" date="2017-02" db="UniProtKB">
        <authorList>
            <consortium name="WormBaseParasite"/>
        </authorList>
    </citation>
    <scope>IDENTIFICATION</scope>
</reference>
<protein>
    <submittedName>
        <fullName evidence="1">PLAC8 family protein</fullName>
    </submittedName>
</protein>
<accession>A0A0N4VV79</accession>
<dbReference type="AlphaFoldDB" id="A0A0N4VV79"/>
<organism evidence="1">
    <name type="scientific">Haemonchus placei</name>
    <name type="common">Barber's pole worm</name>
    <dbReference type="NCBI Taxonomy" id="6290"/>
    <lineage>
        <taxon>Eukaryota</taxon>
        <taxon>Metazoa</taxon>
        <taxon>Ecdysozoa</taxon>
        <taxon>Nematoda</taxon>
        <taxon>Chromadorea</taxon>
        <taxon>Rhabditida</taxon>
        <taxon>Rhabditina</taxon>
        <taxon>Rhabditomorpha</taxon>
        <taxon>Strongyloidea</taxon>
        <taxon>Trichostrongylidae</taxon>
        <taxon>Haemonchus</taxon>
    </lineage>
</organism>